<dbReference type="EMBL" id="JAIWYP010000004">
    <property type="protein sequence ID" value="KAH3841704.1"/>
    <property type="molecule type" value="Genomic_DNA"/>
</dbReference>
<sequence length="52" mass="5926">MNNEDDDAKMVMILISYSPVVPSRQAFRFWASLSNFPHVLPICLASASRSRR</sequence>
<protein>
    <submittedName>
        <fullName evidence="1">Uncharacterized protein</fullName>
    </submittedName>
</protein>
<proteinExistence type="predicted"/>
<evidence type="ECO:0000313" key="1">
    <source>
        <dbReference type="EMBL" id="KAH3841704.1"/>
    </source>
</evidence>
<keyword evidence="2" id="KW-1185">Reference proteome</keyword>
<reference evidence="1" key="2">
    <citation type="submission" date="2020-11" db="EMBL/GenBank/DDBJ databases">
        <authorList>
            <person name="McCartney M.A."/>
            <person name="Auch B."/>
            <person name="Kono T."/>
            <person name="Mallez S."/>
            <person name="Becker A."/>
            <person name="Gohl D.M."/>
            <person name="Silverstein K.A.T."/>
            <person name="Koren S."/>
            <person name="Bechman K.B."/>
            <person name="Herman A."/>
            <person name="Abrahante J.E."/>
            <person name="Garbe J."/>
        </authorList>
    </citation>
    <scope>NUCLEOTIDE SEQUENCE</scope>
    <source>
        <strain evidence="1">Duluth1</strain>
        <tissue evidence="1">Whole animal</tissue>
    </source>
</reference>
<gene>
    <name evidence="1" type="ORF">DPMN_115177</name>
</gene>
<name>A0A9D4KLH6_DREPO</name>
<dbReference type="Proteomes" id="UP000828390">
    <property type="component" value="Unassembled WGS sequence"/>
</dbReference>
<accession>A0A9D4KLH6</accession>
<dbReference type="AlphaFoldDB" id="A0A9D4KLH6"/>
<evidence type="ECO:0000313" key="2">
    <source>
        <dbReference type="Proteomes" id="UP000828390"/>
    </source>
</evidence>
<comment type="caution">
    <text evidence="1">The sequence shown here is derived from an EMBL/GenBank/DDBJ whole genome shotgun (WGS) entry which is preliminary data.</text>
</comment>
<reference evidence="1" key="1">
    <citation type="journal article" date="2019" name="bioRxiv">
        <title>The Genome of the Zebra Mussel, Dreissena polymorpha: A Resource for Invasive Species Research.</title>
        <authorList>
            <person name="McCartney M.A."/>
            <person name="Auch B."/>
            <person name="Kono T."/>
            <person name="Mallez S."/>
            <person name="Zhang Y."/>
            <person name="Obille A."/>
            <person name="Becker A."/>
            <person name="Abrahante J.E."/>
            <person name="Garbe J."/>
            <person name="Badalamenti J.P."/>
            <person name="Herman A."/>
            <person name="Mangelson H."/>
            <person name="Liachko I."/>
            <person name="Sullivan S."/>
            <person name="Sone E.D."/>
            <person name="Koren S."/>
            <person name="Silverstein K.A.T."/>
            <person name="Beckman K.B."/>
            <person name="Gohl D.M."/>
        </authorList>
    </citation>
    <scope>NUCLEOTIDE SEQUENCE</scope>
    <source>
        <strain evidence="1">Duluth1</strain>
        <tissue evidence="1">Whole animal</tissue>
    </source>
</reference>
<organism evidence="1 2">
    <name type="scientific">Dreissena polymorpha</name>
    <name type="common">Zebra mussel</name>
    <name type="synonym">Mytilus polymorpha</name>
    <dbReference type="NCBI Taxonomy" id="45954"/>
    <lineage>
        <taxon>Eukaryota</taxon>
        <taxon>Metazoa</taxon>
        <taxon>Spiralia</taxon>
        <taxon>Lophotrochozoa</taxon>
        <taxon>Mollusca</taxon>
        <taxon>Bivalvia</taxon>
        <taxon>Autobranchia</taxon>
        <taxon>Heteroconchia</taxon>
        <taxon>Euheterodonta</taxon>
        <taxon>Imparidentia</taxon>
        <taxon>Neoheterodontei</taxon>
        <taxon>Myida</taxon>
        <taxon>Dreissenoidea</taxon>
        <taxon>Dreissenidae</taxon>
        <taxon>Dreissena</taxon>
    </lineage>
</organism>